<evidence type="ECO:0000256" key="4">
    <source>
        <dbReference type="PIRSR" id="PIRSR000303-1"/>
    </source>
</evidence>
<dbReference type="CDD" id="cd00340">
    <property type="entry name" value="GSH_Peroxidase"/>
    <property type="match status" value="1"/>
</dbReference>
<organism evidence="7 8">
    <name type="scientific">Riemerella anatipestifer</name>
    <name type="common">Moraxella anatipestifer</name>
    <dbReference type="NCBI Taxonomy" id="34085"/>
    <lineage>
        <taxon>Bacteria</taxon>
        <taxon>Pseudomonadati</taxon>
        <taxon>Bacteroidota</taxon>
        <taxon>Flavobacteriia</taxon>
        <taxon>Flavobacteriales</taxon>
        <taxon>Weeksellaceae</taxon>
        <taxon>Riemerella</taxon>
    </lineage>
</organism>
<dbReference type="GO" id="GO:0004601">
    <property type="term" value="F:peroxidase activity"/>
    <property type="evidence" value="ECO:0007669"/>
    <property type="project" value="UniProtKB-KW"/>
</dbReference>
<dbReference type="PIRSF" id="PIRSF000303">
    <property type="entry name" value="Glutathion_perox"/>
    <property type="match status" value="1"/>
</dbReference>
<dbReference type="Pfam" id="PF00255">
    <property type="entry name" value="GSHPx"/>
    <property type="match status" value="1"/>
</dbReference>
<accession>A0A1S7DQY8</accession>
<name>A0A1S7DQY8_RIEAN</name>
<gene>
    <name evidence="7" type="primary">gpx1</name>
    <name evidence="7" type="ORF">AB406_0571</name>
</gene>
<dbReference type="Gene3D" id="3.40.30.10">
    <property type="entry name" value="Glutaredoxin"/>
    <property type="match status" value="1"/>
</dbReference>
<dbReference type="RefSeq" id="WP_079206813.1">
    <property type="nucleotide sequence ID" value="NZ_CP011859.1"/>
</dbReference>
<dbReference type="InterPro" id="IPR000889">
    <property type="entry name" value="Glutathione_peroxidase"/>
</dbReference>
<dbReference type="EMBL" id="CP011859">
    <property type="protein sequence ID" value="AQY21529.1"/>
    <property type="molecule type" value="Genomic_DNA"/>
</dbReference>
<dbReference type="PANTHER" id="PTHR11592:SF134">
    <property type="entry name" value="PHOSPHOLIPID HYDROPEROXIDE GLUTATHIONE PEROXIDASE"/>
    <property type="match status" value="1"/>
</dbReference>
<dbReference type="AlphaFoldDB" id="A0A1S7DQY8"/>
<protein>
    <recommendedName>
        <fullName evidence="5">Glutathione peroxidase</fullName>
    </recommendedName>
</protein>
<dbReference type="PANTHER" id="PTHR11592">
    <property type="entry name" value="GLUTATHIONE PEROXIDASE"/>
    <property type="match status" value="1"/>
</dbReference>
<dbReference type="InterPro" id="IPR036249">
    <property type="entry name" value="Thioredoxin-like_sf"/>
</dbReference>
<proteinExistence type="inferred from homology"/>
<dbReference type="Proteomes" id="UP000189883">
    <property type="component" value="Chromosome"/>
</dbReference>
<sequence>MKKLFIFILSALALVQCSSKKGEIQQDTSKLSKSIYDYKVESLDGGEINFADFKGKKILIVNTASECGFTPQYEALEKLYQKYKDRLVIVGFPANNFGGQEPGTNTEIKTFCQVNYGVTFPMAAKVSVKGEDIAPIFQFLTKKELNGVKDTTILWNFTKFLLDENGKIIESYLSTTKPDSEAITKHLK</sequence>
<feature type="domain" description="Thioredoxin" evidence="6">
    <location>
        <begin position="29"/>
        <end position="188"/>
    </location>
</feature>
<dbReference type="InterPro" id="IPR013766">
    <property type="entry name" value="Thioredoxin_domain"/>
</dbReference>
<dbReference type="PROSITE" id="PS00460">
    <property type="entry name" value="GLUTATHIONE_PEROXID_1"/>
    <property type="match status" value="1"/>
</dbReference>
<reference evidence="7 8" key="1">
    <citation type="submission" date="2015-06" db="EMBL/GenBank/DDBJ databases">
        <title>R. anatipestifer strain HXb2 is the most virulent strain so far, and the genome sequence would help us uncover the pathogenesis.</title>
        <authorList>
            <person name="Hu Q."/>
            <person name="Qi J."/>
            <person name="Bo H."/>
            <person name="Liu G."/>
            <person name="Tao M."/>
            <person name="Ding Y."/>
            <person name="Xue Y."/>
        </authorList>
    </citation>
    <scope>NUCLEOTIDE SEQUENCE [LARGE SCALE GENOMIC DNA]</scope>
    <source>
        <strain evidence="7 8">HXb2</strain>
    </source>
</reference>
<evidence type="ECO:0000313" key="7">
    <source>
        <dbReference type="EMBL" id="AQY21529.1"/>
    </source>
</evidence>
<dbReference type="FunFam" id="3.40.30.10:FF:000010">
    <property type="entry name" value="Glutathione peroxidase"/>
    <property type="match status" value="1"/>
</dbReference>
<evidence type="ECO:0000256" key="1">
    <source>
        <dbReference type="ARBA" id="ARBA00006926"/>
    </source>
</evidence>
<dbReference type="PRINTS" id="PR01011">
    <property type="entry name" value="GLUTPROXDASE"/>
</dbReference>
<keyword evidence="2 5" id="KW-0575">Peroxidase</keyword>
<evidence type="ECO:0000256" key="5">
    <source>
        <dbReference type="RuleBase" id="RU000499"/>
    </source>
</evidence>
<dbReference type="SUPFAM" id="SSF52833">
    <property type="entry name" value="Thioredoxin-like"/>
    <property type="match status" value="1"/>
</dbReference>
<evidence type="ECO:0000256" key="3">
    <source>
        <dbReference type="ARBA" id="ARBA00023002"/>
    </source>
</evidence>
<dbReference type="PROSITE" id="PS51355">
    <property type="entry name" value="GLUTATHIONE_PEROXID_3"/>
    <property type="match status" value="1"/>
</dbReference>
<evidence type="ECO:0000259" key="6">
    <source>
        <dbReference type="PROSITE" id="PS51352"/>
    </source>
</evidence>
<comment type="similarity">
    <text evidence="1 5">Belongs to the glutathione peroxidase family.</text>
</comment>
<dbReference type="PROSITE" id="PS51352">
    <property type="entry name" value="THIOREDOXIN_2"/>
    <property type="match status" value="1"/>
</dbReference>
<dbReference type="GO" id="GO:0006979">
    <property type="term" value="P:response to oxidative stress"/>
    <property type="evidence" value="ECO:0007669"/>
    <property type="project" value="InterPro"/>
</dbReference>
<dbReference type="InterPro" id="IPR029759">
    <property type="entry name" value="GPX_AS"/>
</dbReference>
<evidence type="ECO:0000256" key="2">
    <source>
        <dbReference type="ARBA" id="ARBA00022559"/>
    </source>
</evidence>
<evidence type="ECO:0000313" key="8">
    <source>
        <dbReference type="Proteomes" id="UP000189883"/>
    </source>
</evidence>
<feature type="active site" evidence="4">
    <location>
        <position position="67"/>
    </location>
</feature>
<keyword evidence="3 5" id="KW-0560">Oxidoreductase</keyword>